<dbReference type="Gene3D" id="3.40.50.300">
    <property type="entry name" value="P-loop containing nucleotide triphosphate hydrolases"/>
    <property type="match status" value="2"/>
</dbReference>
<dbReference type="InterPro" id="IPR003593">
    <property type="entry name" value="AAA+_ATPase"/>
</dbReference>
<organism evidence="6 7">
    <name type="scientific">Nocardiopsis changdeensis</name>
    <dbReference type="NCBI Taxonomy" id="2831969"/>
    <lineage>
        <taxon>Bacteria</taxon>
        <taxon>Bacillati</taxon>
        <taxon>Actinomycetota</taxon>
        <taxon>Actinomycetes</taxon>
        <taxon>Streptosporangiales</taxon>
        <taxon>Nocardiopsidaceae</taxon>
        <taxon>Nocardiopsis</taxon>
    </lineage>
</organism>
<keyword evidence="2" id="KW-0547">Nucleotide-binding</keyword>
<dbReference type="RefSeq" id="WP_220563878.1">
    <property type="nucleotide sequence ID" value="NZ_CP074133.1"/>
</dbReference>
<keyword evidence="3 6" id="KW-0067">ATP-binding</keyword>
<dbReference type="GO" id="GO:0005524">
    <property type="term" value="F:ATP binding"/>
    <property type="evidence" value="ECO:0007669"/>
    <property type="project" value="UniProtKB-KW"/>
</dbReference>
<evidence type="ECO:0000256" key="3">
    <source>
        <dbReference type="ARBA" id="ARBA00022840"/>
    </source>
</evidence>
<feature type="domain" description="ABC transporter" evidence="5">
    <location>
        <begin position="5"/>
        <end position="240"/>
    </location>
</feature>
<dbReference type="SMART" id="SM00382">
    <property type="entry name" value="AAA"/>
    <property type="match status" value="2"/>
</dbReference>
<dbReference type="CDD" id="cd03221">
    <property type="entry name" value="ABCF_EF-3"/>
    <property type="match status" value="1"/>
</dbReference>
<reference evidence="6 7" key="1">
    <citation type="submission" date="2021-05" db="EMBL/GenBank/DDBJ databases">
        <title>Direct Submission.</title>
        <authorList>
            <person name="Li K."/>
            <person name="Gao J."/>
        </authorList>
    </citation>
    <scope>NUCLEOTIDE SEQUENCE [LARGE SCALE GENOMIC DNA]</scope>
    <source>
        <strain evidence="6 7">Mg02</strain>
    </source>
</reference>
<evidence type="ECO:0000313" key="7">
    <source>
        <dbReference type="Proteomes" id="UP000676079"/>
    </source>
</evidence>
<dbReference type="SUPFAM" id="SSF52540">
    <property type="entry name" value="P-loop containing nucleoside triphosphate hydrolases"/>
    <property type="match status" value="2"/>
</dbReference>
<sequence>MSHTVVAAGLAFAWPDGASVFSGLDACFGPGRTGLIGRNGSGKSTLLRLIAGRLAPASGTLAVDGDIGYLDQRITLDTGRTVAGLLGIEPVRAALRAVERGETDQAHFDAIGSDWDIEERALARLTRFGVDLDGPDPLDRTVGTLSGGEAVLVGLAGIALRRPAVTLLDEPTDSLDRRARERLFAAVDSWPGVLVVADHDRELLEHVDRIAELRDGELRTWGGNYTAYAEQLAAEQEAARRTVRAAEADLRREKRQLAEAHVKLARRVRFGNKKTETKREPKVIMNQRKREAQVAAGKHRIMHEEKLAEAGEQLVRAEAAVRDDAVIRVDLPGTEVPAGQDVLELRTGGDRRLVLRGPERVALTGPNGAGKTTLLRAVVGLGEHPGAEVVHVVDRVGYLPQRLDVLDDDRSVLDNVRDAAPGTDPQRIRAGLARFLLRGERVDQRVGGLSGGERFRVALARVLLAERPPRLLVLDEPTNHLDLDSRLRLTEALVGYRGALLVAGHDPVFLREIGVTRRWEVRRGRPLWEEPV</sequence>
<dbReference type="InterPro" id="IPR050611">
    <property type="entry name" value="ABCF"/>
</dbReference>
<dbReference type="InterPro" id="IPR017871">
    <property type="entry name" value="ABC_transporter-like_CS"/>
</dbReference>
<dbReference type="PROSITE" id="PS00211">
    <property type="entry name" value="ABC_TRANSPORTER_1"/>
    <property type="match status" value="1"/>
</dbReference>
<dbReference type="EMBL" id="CP074133">
    <property type="protein sequence ID" value="QUX22662.1"/>
    <property type="molecule type" value="Genomic_DNA"/>
</dbReference>
<dbReference type="PANTHER" id="PTHR19211:SF6">
    <property type="entry name" value="BLL7188 PROTEIN"/>
    <property type="match status" value="1"/>
</dbReference>
<dbReference type="InterPro" id="IPR003439">
    <property type="entry name" value="ABC_transporter-like_ATP-bd"/>
</dbReference>
<accession>A0ABX8BKX5</accession>
<keyword evidence="7" id="KW-1185">Reference proteome</keyword>
<evidence type="ECO:0000256" key="2">
    <source>
        <dbReference type="ARBA" id="ARBA00022741"/>
    </source>
</evidence>
<evidence type="ECO:0000259" key="5">
    <source>
        <dbReference type="PROSITE" id="PS50893"/>
    </source>
</evidence>
<keyword evidence="1" id="KW-0677">Repeat</keyword>
<evidence type="ECO:0000313" key="6">
    <source>
        <dbReference type="EMBL" id="QUX22662.1"/>
    </source>
</evidence>
<dbReference type="Proteomes" id="UP000676079">
    <property type="component" value="Chromosome"/>
</dbReference>
<feature type="domain" description="ABC transporter" evidence="5">
    <location>
        <begin position="321"/>
        <end position="532"/>
    </location>
</feature>
<dbReference type="Pfam" id="PF00005">
    <property type="entry name" value="ABC_tran"/>
    <property type="match status" value="2"/>
</dbReference>
<gene>
    <name evidence="6" type="ORF">KGD84_30975</name>
</gene>
<evidence type="ECO:0000256" key="4">
    <source>
        <dbReference type="SAM" id="Coils"/>
    </source>
</evidence>
<evidence type="ECO:0000256" key="1">
    <source>
        <dbReference type="ARBA" id="ARBA00022737"/>
    </source>
</evidence>
<dbReference type="PANTHER" id="PTHR19211">
    <property type="entry name" value="ATP-BINDING TRANSPORT PROTEIN-RELATED"/>
    <property type="match status" value="1"/>
</dbReference>
<keyword evidence="4" id="KW-0175">Coiled coil</keyword>
<dbReference type="InterPro" id="IPR027417">
    <property type="entry name" value="P-loop_NTPase"/>
</dbReference>
<protein>
    <submittedName>
        <fullName evidence="6">ABC-F family ATP-binding cassette domain-containing protein</fullName>
    </submittedName>
</protein>
<feature type="coiled-coil region" evidence="4">
    <location>
        <begin position="229"/>
        <end position="263"/>
    </location>
</feature>
<proteinExistence type="predicted"/>
<dbReference type="PROSITE" id="PS50893">
    <property type="entry name" value="ABC_TRANSPORTER_2"/>
    <property type="match status" value="2"/>
</dbReference>
<name>A0ABX8BKX5_9ACTN</name>